<dbReference type="EMBL" id="BAABJQ010000010">
    <property type="protein sequence ID" value="GAA5188107.1"/>
    <property type="molecule type" value="Genomic_DNA"/>
</dbReference>
<protein>
    <submittedName>
        <fullName evidence="2">Uncharacterized protein</fullName>
    </submittedName>
</protein>
<dbReference type="Proteomes" id="UP001501570">
    <property type="component" value="Unassembled WGS sequence"/>
</dbReference>
<evidence type="ECO:0000313" key="3">
    <source>
        <dbReference type="Proteomes" id="UP001501570"/>
    </source>
</evidence>
<accession>A0ABP9RXV8</accession>
<reference evidence="3" key="1">
    <citation type="journal article" date="2019" name="Int. J. Syst. Evol. Microbiol.">
        <title>The Global Catalogue of Microorganisms (GCM) 10K type strain sequencing project: providing services to taxonomists for standard genome sequencing and annotation.</title>
        <authorList>
            <consortium name="The Broad Institute Genomics Platform"/>
            <consortium name="The Broad Institute Genome Sequencing Center for Infectious Disease"/>
            <person name="Wu L."/>
            <person name="Ma J."/>
        </authorList>
    </citation>
    <scope>NUCLEOTIDE SEQUENCE [LARGE SCALE GENOMIC DNA]</scope>
    <source>
        <strain evidence="3">JCM 18304</strain>
    </source>
</reference>
<evidence type="ECO:0000313" key="2">
    <source>
        <dbReference type="EMBL" id="GAA5188107.1"/>
    </source>
</evidence>
<gene>
    <name evidence="2" type="ORF">GCM10023322_37940</name>
</gene>
<feature type="compositionally biased region" description="Low complexity" evidence="1">
    <location>
        <begin position="27"/>
        <end position="42"/>
    </location>
</feature>
<evidence type="ECO:0000256" key="1">
    <source>
        <dbReference type="SAM" id="MobiDB-lite"/>
    </source>
</evidence>
<sequence>MSLSTRNGEARTSGAESPDAAPLEASAEAGPAADGSRAAAPVAPMPAVPGLVVLAGDDAPMCSDGVCL</sequence>
<keyword evidence="3" id="KW-1185">Reference proteome</keyword>
<dbReference type="RefSeq" id="WP_345631280.1">
    <property type="nucleotide sequence ID" value="NZ_BAABJQ010000010.1"/>
</dbReference>
<feature type="region of interest" description="Disordered" evidence="1">
    <location>
        <begin position="1"/>
        <end position="43"/>
    </location>
</feature>
<comment type="caution">
    <text evidence="2">The sequence shown here is derived from an EMBL/GenBank/DDBJ whole genome shotgun (WGS) entry which is preliminary data.</text>
</comment>
<proteinExistence type="predicted"/>
<name>A0ABP9RXV8_9ACTN</name>
<organism evidence="2 3">
    <name type="scientific">Rugosimonospora acidiphila</name>
    <dbReference type="NCBI Taxonomy" id="556531"/>
    <lineage>
        <taxon>Bacteria</taxon>
        <taxon>Bacillati</taxon>
        <taxon>Actinomycetota</taxon>
        <taxon>Actinomycetes</taxon>
        <taxon>Micromonosporales</taxon>
        <taxon>Micromonosporaceae</taxon>
        <taxon>Rugosimonospora</taxon>
    </lineage>
</organism>